<name>A0A3N5BL02_9BACI</name>
<evidence type="ECO:0000313" key="1">
    <source>
        <dbReference type="EMBL" id="RPF55860.1"/>
    </source>
</evidence>
<keyword evidence="2" id="KW-1185">Reference proteome</keyword>
<dbReference type="RefSeq" id="WP_124219824.1">
    <property type="nucleotide sequence ID" value="NZ_RKRF01000007.1"/>
</dbReference>
<accession>A0A3N5BL02</accession>
<comment type="caution">
    <text evidence="1">The sequence shown here is derived from an EMBL/GenBank/DDBJ whole genome shotgun (WGS) entry which is preliminary data.</text>
</comment>
<dbReference type="AlphaFoldDB" id="A0A3N5BL02"/>
<proteinExistence type="predicted"/>
<dbReference type="InterPro" id="IPR021617">
    <property type="entry name" value="DUF3231"/>
</dbReference>
<reference evidence="1 2" key="1">
    <citation type="submission" date="2018-11" db="EMBL/GenBank/DDBJ databases">
        <title>Genomic Encyclopedia of Type Strains, Phase IV (KMG-IV): sequencing the most valuable type-strain genomes for metagenomic binning, comparative biology and taxonomic classification.</title>
        <authorList>
            <person name="Goeker M."/>
        </authorList>
    </citation>
    <scope>NUCLEOTIDE SEQUENCE [LARGE SCALE GENOMIC DNA]</scope>
    <source>
        <strain evidence="1 2">DSM 18090</strain>
    </source>
</reference>
<gene>
    <name evidence="1" type="ORF">EDC24_0745</name>
</gene>
<dbReference type="Gene3D" id="1.20.1260.10">
    <property type="match status" value="2"/>
</dbReference>
<evidence type="ECO:0000313" key="2">
    <source>
        <dbReference type="Proteomes" id="UP000276443"/>
    </source>
</evidence>
<dbReference type="Proteomes" id="UP000276443">
    <property type="component" value="Unassembled WGS sequence"/>
</dbReference>
<protein>
    <submittedName>
        <fullName evidence="1">Uncharacterized protein DUF3231</fullName>
    </submittedName>
</protein>
<sequence length="344" mass="39025">MENNLKEHQQNKSLTSAELGELFANYLGDTLYICVFKHQLEVVEDAQIKENIERALQISEGHIQFLRELFEKENIPIPVGFGDQDVRLDAPKLYSDMFMLFYIMEMSRAVLTTYSGGLSSSSREDILEYFENCIHESTEQYKQTLHLLLEKGMDVTFPEVPYPSKVDFVEKDSFTSFIAGKKRPLTAIEIKHLQVNINTNTLGKALMLGFSQVASSEKIRDYCQDGVQLAEKQINQLGEMLMKENLPTPMLLDTHITDSTVSPFSDKLILYHTFIANGIGIQNYGLAISKVLRHDIHSQFATLSAGIAKYSNKGLNMMIENGWLEEPPTCADREKLAKYSPGFK</sequence>
<dbReference type="InterPro" id="IPR012347">
    <property type="entry name" value="Ferritin-like"/>
</dbReference>
<dbReference type="Pfam" id="PF11553">
    <property type="entry name" value="DUF3231"/>
    <property type="match status" value="2"/>
</dbReference>
<organism evidence="1 2">
    <name type="scientific">Aquisalibacillus elongatus</name>
    <dbReference type="NCBI Taxonomy" id="485577"/>
    <lineage>
        <taxon>Bacteria</taxon>
        <taxon>Bacillati</taxon>
        <taxon>Bacillota</taxon>
        <taxon>Bacilli</taxon>
        <taxon>Bacillales</taxon>
        <taxon>Bacillaceae</taxon>
        <taxon>Aquisalibacillus</taxon>
    </lineage>
</organism>
<dbReference type="OrthoDB" id="1675670at2"/>
<dbReference type="EMBL" id="RKRF01000007">
    <property type="protein sequence ID" value="RPF55860.1"/>
    <property type="molecule type" value="Genomic_DNA"/>
</dbReference>